<feature type="domain" description="HD-GYP" evidence="1">
    <location>
        <begin position="168"/>
        <end position="364"/>
    </location>
</feature>
<reference evidence="2" key="2">
    <citation type="journal article" date="2021" name="Microorganisms">
        <title>Bacterial Dimethylsulfoniopropionate Biosynthesis in the East China Sea.</title>
        <authorList>
            <person name="Liu J."/>
            <person name="Zhang Y."/>
            <person name="Liu J."/>
            <person name="Zhong H."/>
            <person name="Williams B.T."/>
            <person name="Zheng Y."/>
            <person name="Curson A.R.J."/>
            <person name="Sun C."/>
            <person name="Sun H."/>
            <person name="Song D."/>
            <person name="Wagner Mackenzie B."/>
            <person name="Bermejo Martinez A."/>
            <person name="Todd J.D."/>
            <person name="Zhang X.H."/>
        </authorList>
    </citation>
    <scope>NUCLEOTIDE SEQUENCE</scope>
    <source>
        <strain evidence="2">AESS21</strain>
    </source>
</reference>
<dbReference type="GO" id="GO:0008081">
    <property type="term" value="F:phosphoric diester hydrolase activity"/>
    <property type="evidence" value="ECO:0007669"/>
    <property type="project" value="UniProtKB-ARBA"/>
</dbReference>
<dbReference type="PANTHER" id="PTHR43155:SF2">
    <property type="entry name" value="CYCLIC DI-GMP PHOSPHODIESTERASE PA4108"/>
    <property type="match status" value="1"/>
</dbReference>
<dbReference type="InterPro" id="IPR003607">
    <property type="entry name" value="HD/PDEase_dom"/>
</dbReference>
<dbReference type="Gene3D" id="1.10.3210.10">
    <property type="entry name" value="Hypothetical protein af1432"/>
    <property type="match status" value="1"/>
</dbReference>
<evidence type="ECO:0000259" key="1">
    <source>
        <dbReference type="PROSITE" id="PS51832"/>
    </source>
</evidence>
<dbReference type="SUPFAM" id="SSF109604">
    <property type="entry name" value="HD-domain/PDEase-like"/>
    <property type="match status" value="1"/>
</dbReference>
<dbReference type="AlphaFoldDB" id="A0A944CC24"/>
<sequence length="377" mass="41558">MMKKITLVVGSKDACPDLFSKLSRFYAAQLLELDDVSPELIQNSSLVLVDFADGSGKQLGHLKRVLEKVPSVLRIGCITMTRRQEVVQAKALGLSELWDRECDVEDAVSTIKTLIGDYAMPALSDETPDATRDAVNGLCSTMDEMAMAVATNRPLPMKAAAESVQGVVTALQTDGLDAWLAAVQSHHSHTFCHSMMVTGFAVAFANALELDAQDRAFLSVGALVHDLGKVRIPLSILDKPGELSREEYAQIKLHPVFSKEILDRRPEIAPQIRDIAVQHHEYLDGTGYPDGLDADQISRLVRVLTICDIYSALTEKRSYKESYGPRQAYAILLDMKGRIDQDLLRRFRPIAFQADVGMLKKGVDNMRMITGGRRASA</sequence>
<dbReference type="CDD" id="cd00077">
    <property type="entry name" value="HDc"/>
    <property type="match status" value="1"/>
</dbReference>
<dbReference type="PANTHER" id="PTHR43155">
    <property type="entry name" value="CYCLIC DI-GMP PHOSPHODIESTERASE PA4108-RELATED"/>
    <property type="match status" value="1"/>
</dbReference>
<dbReference type="SMART" id="SM00471">
    <property type="entry name" value="HDc"/>
    <property type="match status" value="1"/>
</dbReference>
<evidence type="ECO:0000313" key="2">
    <source>
        <dbReference type="EMBL" id="MBS8260561.1"/>
    </source>
</evidence>
<dbReference type="EMBL" id="QTKU01000002">
    <property type="protein sequence ID" value="MBS8260561.1"/>
    <property type="molecule type" value="Genomic_DNA"/>
</dbReference>
<evidence type="ECO:0000313" key="3">
    <source>
        <dbReference type="Proteomes" id="UP000705379"/>
    </source>
</evidence>
<dbReference type="RefSeq" id="WP_213216074.1">
    <property type="nucleotide sequence ID" value="NZ_QTKU01000002.1"/>
</dbReference>
<proteinExistence type="predicted"/>
<accession>A0A944CC24</accession>
<gene>
    <name evidence="2" type="ORF">DYI23_10055</name>
</gene>
<dbReference type="Pfam" id="PF13487">
    <property type="entry name" value="HD_5"/>
    <property type="match status" value="1"/>
</dbReference>
<dbReference type="InterPro" id="IPR037522">
    <property type="entry name" value="HD_GYP_dom"/>
</dbReference>
<name>A0A944CC24_9HYPH</name>
<dbReference type="Proteomes" id="UP000705379">
    <property type="component" value="Unassembled WGS sequence"/>
</dbReference>
<protein>
    <submittedName>
        <fullName evidence="2">HD domain-containing protein</fullName>
    </submittedName>
</protein>
<organism evidence="2 3">
    <name type="scientific">Roseibium polysiphoniae</name>
    <dbReference type="NCBI Taxonomy" id="2571221"/>
    <lineage>
        <taxon>Bacteria</taxon>
        <taxon>Pseudomonadati</taxon>
        <taxon>Pseudomonadota</taxon>
        <taxon>Alphaproteobacteria</taxon>
        <taxon>Hyphomicrobiales</taxon>
        <taxon>Stappiaceae</taxon>
        <taxon>Roseibium</taxon>
    </lineage>
</organism>
<dbReference type="PROSITE" id="PS51832">
    <property type="entry name" value="HD_GYP"/>
    <property type="match status" value="1"/>
</dbReference>
<comment type="caution">
    <text evidence="2">The sequence shown here is derived from an EMBL/GenBank/DDBJ whole genome shotgun (WGS) entry which is preliminary data.</text>
</comment>
<reference evidence="2" key="1">
    <citation type="submission" date="2018-08" db="EMBL/GenBank/DDBJ databases">
        <authorList>
            <person name="Jin W."/>
            <person name="Wang H."/>
            <person name="Yang Y."/>
            <person name="Li M."/>
            <person name="Liu J."/>
        </authorList>
    </citation>
    <scope>NUCLEOTIDE SEQUENCE</scope>
    <source>
        <strain evidence="2">AESS21</strain>
    </source>
</reference>